<accession>A0A699Z4Z7</accession>
<feature type="non-terminal residue" evidence="1">
    <location>
        <position position="52"/>
    </location>
</feature>
<feature type="non-terminal residue" evidence="1">
    <location>
        <position position="1"/>
    </location>
</feature>
<dbReference type="AlphaFoldDB" id="A0A699Z4Z7"/>
<dbReference type="EMBL" id="BLLF01001027">
    <property type="protein sequence ID" value="GFH16635.1"/>
    <property type="molecule type" value="Genomic_DNA"/>
</dbReference>
<organism evidence="1 2">
    <name type="scientific">Haematococcus lacustris</name>
    <name type="common">Green alga</name>
    <name type="synonym">Haematococcus pluvialis</name>
    <dbReference type="NCBI Taxonomy" id="44745"/>
    <lineage>
        <taxon>Eukaryota</taxon>
        <taxon>Viridiplantae</taxon>
        <taxon>Chlorophyta</taxon>
        <taxon>core chlorophytes</taxon>
        <taxon>Chlorophyceae</taxon>
        <taxon>CS clade</taxon>
        <taxon>Chlamydomonadales</taxon>
        <taxon>Haematococcaceae</taxon>
        <taxon>Haematococcus</taxon>
    </lineage>
</organism>
<comment type="caution">
    <text evidence="1">The sequence shown here is derived from an EMBL/GenBank/DDBJ whole genome shotgun (WGS) entry which is preliminary data.</text>
</comment>
<sequence length="52" mass="5726">MGDLSPSDMPPDIKAEVKASLTVQQVVQMESLDEVKSMVRTYAENVSDPCVR</sequence>
<keyword evidence="2" id="KW-1185">Reference proteome</keyword>
<gene>
    <name evidence="1" type="ORF">HaLaN_13093</name>
</gene>
<evidence type="ECO:0000313" key="2">
    <source>
        <dbReference type="Proteomes" id="UP000485058"/>
    </source>
</evidence>
<reference evidence="1 2" key="1">
    <citation type="submission" date="2020-02" db="EMBL/GenBank/DDBJ databases">
        <title>Draft genome sequence of Haematococcus lacustris strain NIES-144.</title>
        <authorList>
            <person name="Morimoto D."/>
            <person name="Nakagawa S."/>
            <person name="Yoshida T."/>
            <person name="Sawayama S."/>
        </authorList>
    </citation>
    <scope>NUCLEOTIDE SEQUENCE [LARGE SCALE GENOMIC DNA]</scope>
    <source>
        <strain evidence="1 2">NIES-144</strain>
    </source>
</reference>
<dbReference type="Proteomes" id="UP000485058">
    <property type="component" value="Unassembled WGS sequence"/>
</dbReference>
<evidence type="ECO:0000313" key="1">
    <source>
        <dbReference type="EMBL" id="GFH16635.1"/>
    </source>
</evidence>
<protein>
    <submittedName>
        <fullName evidence="1">Uncharacterized protein</fullName>
    </submittedName>
</protein>
<proteinExistence type="predicted"/>
<name>A0A699Z4Z7_HAELA</name>